<comment type="caution">
    <text evidence="1">The sequence shown here is derived from an EMBL/GenBank/DDBJ whole genome shotgun (WGS) entry which is preliminary data.</text>
</comment>
<dbReference type="Proteomes" id="UP000652013">
    <property type="component" value="Unassembled WGS sequence"/>
</dbReference>
<sequence length="131" mass="13699">MTVFACRACGAALTRGLSRVPLAALGEPLAPFEVPPGEDCPPWIMPGAYAVDPEPDDPPVSPAPRLGTVLINAADLLDRRLHPDPRRLVGCCGLDGCDGPNLVCACGAEIATERSDCWTPQVVLLEPDAVS</sequence>
<keyword evidence="2" id="KW-1185">Reference proteome</keyword>
<evidence type="ECO:0000313" key="2">
    <source>
        <dbReference type="Proteomes" id="UP000652013"/>
    </source>
</evidence>
<name>A0A8J3Y7F1_9ACTN</name>
<reference evidence="1" key="1">
    <citation type="submission" date="2021-01" db="EMBL/GenBank/DDBJ databases">
        <title>Whole genome shotgun sequence of Spirilliplanes yamanashiensis NBRC 15828.</title>
        <authorList>
            <person name="Komaki H."/>
            <person name="Tamura T."/>
        </authorList>
    </citation>
    <scope>NUCLEOTIDE SEQUENCE</scope>
    <source>
        <strain evidence="1">NBRC 15828</strain>
    </source>
</reference>
<dbReference type="RefSeq" id="WP_203937990.1">
    <property type="nucleotide sequence ID" value="NZ_BAAAGJ010000009.1"/>
</dbReference>
<protein>
    <submittedName>
        <fullName evidence="1">Uncharacterized protein</fullName>
    </submittedName>
</protein>
<gene>
    <name evidence="1" type="ORF">Sya03_20470</name>
</gene>
<proteinExistence type="predicted"/>
<organism evidence="1 2">
    <name type="scientific">Spirilliplanes yamanashiensis</name>
    <dbReference type="NCBI Taxonomy" id="42233"/>
    <lineage>
        <taxon>Bacteria</taxon>
        <taxon>Bacillati</taxon>
        <taxon>Actinomycetota</taxon>
        <taxon>Actinomycetes</taxon>
        <taxon>Micromonosporales</taxon>
        <taxon>Micromonosporaceae</taxon>
        <taxon>Spirilliplanes</taxon>
    </lineage>
</organism>
<dbReference type="EMBL" id="BOOY01000014">
    <property type="protein sequence ID" value="GIJ02695.1"/>
    <property type="molecule type" value="Genomic_DNA"/>
</dbReference>
<evidence type="ECO:0000313" key="1">
    <source>
        <dbReference type="EMBL" id="GIJ02695.1"/>
    </source>
</evidence>
<dbReference type="AlphaFoldDB" id="A0A8J3Y7F1"/>
<accession>A0A8J3Y7F1</accession>